<dbReference type="Gene3D" id="3.10.20.90">
    <property type="entry name" value="Phosphatidylinositol 3-kinase Catalytic Subunit, Chain A, domain 1"/>
    <property type="match status" value="1"/>
</dbReference>
<dbReference type="SUPFAM" id="SSF54001">
    <property type="entry name" value="Cysteine proteinases"/>
    <property type="match status" value="1"/>
</dbReference>
<dbReference type="Gene3D" id="3.90.70.10">
    <property type="entry name" value="Cysteine proteinases"/>
    <property type="match status" value="1"/>
</dbReference>
<dbReference type="Pfam" id="PF06337">
    <property type="entry name" value="DUSP"/>
    <property type="match status" value="1"/>
</dbReference>
<evidence type="ECO:0000313" key="4">
    <source>
        <dbReference type="Proteomes" id="UP000179807"/>
    </source>
</evidence>
<keyword evidence="4" id="KW-1185">Reference proteome</keyword>
<dbReference type="PROSITE" id="PS00972">
    <property type="entry name" value="USP_1"/>
    <property type="match status" value="1"/>
</dbReference>
<dbReference type="Pfam" id="PF00443">
    <property type="entry name" value="UCH"/>
    <property type="match status" value="1"/>
</dbReference>
<dbReference type="GeneID" id="94838439"/>
<dbReference type="PANTHER" id="PTHR21646">
    <property type="entry name" value="UBIQUITIN CARBOXYL-TERMINAL HYDROLASE"/>
    <property type="match status" value="1"/>
</dbReference>
<dbReference type="EMBL" id="MLAK01000698">
    <property type="protein sequence ID" value="OHT07395.1"/>
    <property type="molecule type" value="Genomic_DNA"/>
</dbReference>
<dbReference type="PROSITE" id="PS50235">
    <property type="entry name" value="USP_3"/>
    <property type="match status" value="1"/>
</dbReference>
<reference evidence="3" key="1">
    <citation type="submission" date="2016-10" db="EMBL/GenBank/DDBJ databases">
        <authorList>
            <person name="Benchimol M."/>
            <person name="Almeida L.G."/>
            <person name="Vasconcelos A.T."/>
            <person name="Perreira-Neves A."/>
            <person name="Rosa I.A."/>
            <person name="Tasca T."/>
            <person name="Bogo M.R."/>
            <person name="de Souza W."/>
        </authorList>
    </citation>
    <scope>NUCLEOTIDE SEQUENCE [LARGE SCALE GENOMIC DNA]</scope>
    <source>
        <strain evidence="3">K</strain>
    </source>
</reference>
<feature type="domain" description="DUSP" evidence="2">
    <location>
        <begin position="1"/>
        <end position="99"/>
    </location>
</feature>
<gene>
    <name evidence="3" type="ORF">TRFO_24411</name>
</gene>
<dbReference type="Gene3D" id="3.30.2230.10">
    <property type="entry name" value="DUSP-like"/>
    <property type="match status" value="1"/>
</dbReference>
<evidence type="ECO:0000259" key="2">
    <source>
        <dbReference type="PROSITE" id="PS51283"/>
    </source>
</evidence>
<evidence type="ECO:0000259" key="1">
    <source>
        <dbReference type="PROSITE" id="PS50235"/>
    </source>
</evidence>
<dbReference type="SMART" id="SM00695">
    <property type="entry name" value="DUSP"/>
    <property type="match status" value="1"/>
</dbReference>
<dbReference type="AlphaFoldDB" id="A0A1J4K860"/>
<protein>
    <submittedName>
        <fullName evidence="3">Uncharacterized protein</fullName>
    </submittedName>
</protein>
<feature type="domain" description="USP" evidence="1">
    <location>
        <begin position="231"/>
        <end position="371"/>
    </location>
</feature>
<dbReference type="InterPro" id="IPR001394">
    <property type="entry name" value="Peptidase_C19_UCH"/>
</dbReference>
<sequence length="371" mass="42475">MIGNKFLTLKSKNSIKSKSNAFLISAAWFNKWKKSVGIDVSKPDDSIKLDSIDNRNLLLKDKLKPTLTEKYDFVLLSPPLWNILNEWYPGGPEIKVKIIDHPEKHTPVPILIELTFSVFYQNESVEIKAHKYEQVLDIKKRACEKFNVNPNNSRICDFWNHNILPPISDNSYIYNLHLVDTQELLLQVRNENGQFITRSRSRGRLASRTNSSMSIGIRPFGVFNATTKGLVGLSNLGNTCFFNSAVQSLSHTHLFASFFMNANWRENINHINHLSTDGQLSNSFAQLVNDIWTKDVKTLSLKRLLDTVVQFAPRFGDHMQHDAQELMMFLLDGLHEDLNRANKKEYIEGIEGDDASCQETAAEASWKRHKL</sequence>
<dbReference type="InterPro" id="IPR018200">
    <property type="entry name" value="USP_CS"/>
</dbReference>
<dbReference type="InterPro" id="IPR050185">
    <property type="entry name" value="Ub_carboxyl-term_hydrolase"/>
</dbReference>
<dbReference type="GO" id="GO:0016579">
    <property type="term" value="P:protein deubiquitination"/>
    <property type="evidence" value="ECO:0007669"/>
    <property type="project" value="InterPro"/>
</dbReference>
<comment type="caution">
    <text evidence="3">The sequence shown here is derived from an EMBL/GenBank/DDBJ whole genome shotgun (WGS) entry which is preliminary data.</text>
</comment>
<dbReference type="Proteomes" id="UP000179807">
    <property type="component" value="Unassembled WGS sequence"/>
</dbReference>
<dbReference type="InterPro" id="IPR028889">
    <property type="entry name" value="USP"/>
</dbReference>
<dbReference type="SUPFAM" id="SSF143791">
    <property type="entry name" value="DUSP-like"/>
    <property type="match status" value="1"/>
</dbReference>
<dbReference type="OrthoDB" id="292964at2759"/>
<accession>A0A1J4K860</accession>
<proteinExistence type="predicted"/>
<dbReference type="InterPro" id="IPR038765">
    <property type="entry name" value="Papain-like_cys_pep_sf"/>
</dbReference>
<dbReference type="RefSeq" id="XP_068360531.1">
    <property type="nucleotide sequence ID" value="XM_068503735.1"/>
</dbReference>
<name>A0A1J4K860_9EUKA</name>
<dbReference type="PROSITE" id="PS51283">
    <property type="entry name" value="DUSP"/>
    <property type="match status" value="1"/>
</dbReference>
<evidence type="ECO:0000313" key="3">
    <source>
        <dbReference type="EMBL" id="OHT07395.1"/>
    </source>
</evidence>
<dbReference type="GO" id="GO:0004843">
    <property type="term" value="F:cysteine-type deubiquitinase activity"/>
    <property type="evidence" value="ECO:0007669"/>
    <property type="project" value="InterPro"/>
</dbReference>
<dbReference type="InterPro" id="IPR035927">
    <property type="entry name" value="DUSP-like_sf"/>
</dbReference>
<organism evidence="3 4">
    <name type="scientific">Tritrichomonas foetus</name>
    <dbReference type="NCBI Taxonomy" id="1144522"/>
    <lineage>
        <taxon>Eukaryota</taxon>
        <taxon>Metamonada</taxon>
        <taxon>Parabasalia</taxon>
        <taxon>Tritrichomonadida</taxon>
        <taxon>Tritrichomonadidae</taxon>
        <taxon>Tritrichomonas</taxon>
    </lineage>
</organism>
<dbReference type="InterPro" id="IPR006615">
    <property type="entry name" value="Pept_C19_DUSP"/>
</dbReference>
<dbReference type="VEuPathDB" id="TrichDB:TRFO_24411"/>